<dbReference type="InterPro" id="IPR011604">
    <property type="entry name" value="PDDEXK-like_dom_sf"/>
</dbReference>
<dbReference type="CDD" id="cd22343">
    <property type="entry name" value="PDDEXK_lambda_exonuclease-like"/>
    <property type="match status" value="1"/>
</dbReference>
<dbReference type="GO" id="GO:0008270">
    <property type="term" value="F:zinc ion binding"/>
    <property type="evidence" value="ECO:0007669"/>
    <property type="project" value="UniProtKB-KW"/>
</dbReference>
<evidence type="ECO:0000259" key="2">
    <source>
        <dbReference type="PROSITE" id="PS50966"/>
    </source>
</evidence>
<name>A0A8S3RK38_MYTED</name>
<dbReference type="InterPro" id="IPR051703">
    <property type="entry name" value="NF-kappa-B_Signaling_Reg"/>
</dbReference>
<evidence type="ECO:0000256" key="1">
    <source>
        <dbReference type="PROSITE-ProRule" id="PRU00325"/>
    </source>
</evidence>
<protein>
    <recommendedName>
        <fullName evidence="2">SWIM-type domain-containing protein</fullName>
    </recommendedName>
</protein>
<dbReference type="AlphaFoldDB" id="A0A8S3RK38"/>
<dbReference type="PANTHER" id="PTHR46609">
    <property type="entry name" value="EXONUCLEASE, PHAGE-TYPE/RECB, C-TERMINAL DOMAIN-CONTAINING PROTEIN"/>
    <property type="match status" value="1"/>
</dbReference>
<evidence type="ECO:0000313" key="4">
    <source>
        <dbReference type="Proteomes" id="UP000683360"/>
    </source>
</evidence>
<dbReference type="Pfam" id="PF09588">
    <property type="entry name" value="YqaJ"/>
    <property type="match status" value="1"/>
</dbReference>
<reference evidence="3" key="1">
    <citation type="submission" date="2021-03" db="EMBL/GenBank/DDBJ databases">
        <authorList>
            <person name="Bekaert M."/>
        </authorList>
    </citation>
    <scope>NUCLEOTIDE SEQUENCE</scope>
</reference>
<dbReference type="InterPro" id="IPR011335">
    <property type="entry name" value="Restrct_endonuc-II-like"/>
</dbReference>
<dbReference type="PANTHER" id="PTHR46609:SF8">
    <property type="entry name" value="YQAJ VIRAL RECOMBINASE DOMAIN-CONTAINING PROTEIN"/>
    <property type="match status" value="1"/>
</dbReference>
<keyword evidence="1" id="KW-0862">Zinc</keyword>
<comment type="caution">
    <text evidence="3">The sequence shown here is derived from an EMBL/GenBank/DDBJ whole genome shotgun (WGS) entry which is preliminary data.</text>
</comment>
<sequence length="377" mass="43340">MKKQVTYNYHIKLDKSGSPVNSKCECPAGKGPNATCKHVAAVLLMADIFSNTGEISIQKSCTEGLQTFQQPKTYYNGAPVKIEKLAKRKPTEILEDPRPPKYRNMEGFTDHVRNTMINFCSQSSQDLTLRYIFPAADIQTAQLDHAYLPLPFAEYWVDRALMVTEQQAKLAEKESRGQSSNKKWFYLRQWRITASRFGEISKITTRRNIQKLCESLCSQKFLKVKSVLHGKMYEQKAITQFEKKFQMKCQPCGLFISADKPFLGASPDALIGDDCVVEVKCPYTGRDESIVPGVNFSFLEYDKDNNITLRKSSNYYDQIQGQLFLSQREHCYFIVYTFKDLFVEKIGINHDYCVGCLLPKLELFYSKHFRPYIASIL</sequence>
<dbReference type="SUPFAM" id="SSF52980">
    <property type="entry name" value="Restriction endonuclease-like"/>
    <property type="match status" value="1"/>
</dbReference>
<keyword evidence="1" id="KW-0479">Metal-binding</keyword>
<dbReference type="EMBL" id="CAJPWZ010001058">
    <property type="protein sequence ID" value="CAG2206710.1"/>
    <property type="molecule type" value="Genomic_DNA"/>
</dbReference>
<dbReference type="OrthoDB" id="6150801at2759"/>
<dbReference type="PROSITE" id="PS50966">
    <property type="entry name" value="ZF_SWIM"/>
    <property type="match status" value="1"/>
</dbReference>
<proteinExistence type="predicted"/>
<dbReference type="GO" id="GO:0006281">
    <property type="term" value="P:DNA repair"/>
    <property type="evidence" value="ECO:0007669"/>
    <property type="project" value="UniProtKB-ARBA"/>
</dbReference>
<evidence type="ECO:0000313" key="3">
    <source>
        <dbReference type="EMBL" id="CAG2206710.1"/>
    </source>
</evidence>
<gene>
    <name evidence="3" type="ORF">MEDL_21018</name>
</gene>
<accession>A0A8S3RK38</accession>
<dbReference type="InterPro" id="IPR007527">
    <property type="entry name" value="Znf_SWIM"/>
</dbReference>
<dbReference type="Proteomes" id="UP000683360">
    <property type="component" value="Unassembled WGS sequence"/>
</dbReference>
<dbReference type="InterPro" id="IPR019080">
    <property type="entry name" value="YqaJ_viral_recombinase"/>
</dbReference>
<keyword evidence="4" id="KW-1185">Reference proteome</keyword>
<dbReference type="Gene3D" id="3.90.320.10">
    <property type="match status" value="1"/>
</dbReference>
<feature type="domain" description="SWIM-type" evidence="2">
    <location>
        <begin position="9"/>
        <end position="47"/>
    </location>
</feature>
<organism evidence="3 4">
    <name type="scientific">Mytilus edulis</name>
    <name type="common">Blue mussel</name>
    <dbReference type="NCBI Taxonomy" id="6550"/>
    <lineage>
        <taxon>Eukaryota</taxon>
        <taxon>Metazoa</taxon>
        <taxon>Spiralia</taxon>
        <taxon>Lophotrochozoa</taxon>
        <taxon>Mollusca</taxon>
        <taxon>Bivalvia</taxon>
        <taxon>Autobranchia</taxon>
        <taxon>Pteriomorphia</taxon>
        <taxon>Mytilida</taxon>
        <taxon>Mytiloidea</taxon>
        <taxon>Mytilidae</taxon>
        <taxon>Mytilinae</taxon>
        <taxon>Mytilus</taxon>
    </lineage>
</organism>
<dbReference type="Pfam" id="PF04434">
    <property type="entry name" value="SWIM"/>
    <property type="match status" value="1"/>
</dbReference>
<keyword evidence="1" id="KW-0863">Zinc-finger</keyword>